<dbReference type="PROSITE" id="PS00950">
    <property type="entry name" value="BACTERIAL_OPSIN_1"/>
    <property type="match status" value="1"/>
</dbReference>
<dbReference type="EMBL" id="JALPRF010000001">
    <property type="protein sequence ID" value="MCK8490978.1"/>
    <property type="molecule type" value="Genomic_DNA"/>
</dbReference>
<keyword evidence="8" id="KW-0157">Chromophore</keyword>
<evidence type="ECO:0000256" key="2">
    <source>
        <dbReference type="ARBA" id="ARBA00008130"/>
    </source>
</evidence>
<gene>
    <name evidence="12" type="ORF">M0L20_03890</name>
</gene>
<evidence type="ECO:0000256" key="4">
    <source>
        <dbReference type="ARBA" id="ARBA00022606"/>
    </source>
</evidence>
<organism evidence="12 13">
    <name type="scientific">Spirosoma liriopis</name>
    <dbReference type="NCBI Taxonomy" id="2937440"/>
    <lineage>
        <taxon>Bacteria</taxon>
        <taxon>Pseudomonadati</taxon>
        <taxon>Bacteroidota</taxon>
        <taxon>Cytophagia</taxon>
        <taxon>Cytophagales</taxon>
        <taxon>Cytophagaceae</taxon>
        <taxon>Spirosoma</taxon>
    </lineage>
</organism>
<comment type="similarity">
    <text evidence="2">Belongs to the archaeal/bacterial/fungal opsin family.</text>
</comment>
<dbReference type="PRINTS" id="PR00251">
    <property type="entry name" value="BACTRLOPSIN"/>
</dbReference>
<protein>
    <submittedName>
        <fullName evidence="12">Bacteriorhodopsin-like</fullName>
    </submittedName>
</protein>
<keyword evidence="5 11" id="KW-0812">Transmembrane</keyword>
<evidence type="ECO:0000256" key="5">
    <source>
        <dbReference type="ARBA" id="ARBA00022692"/>
    </source>
</evidence>
<dbReference type="SUPFAM" id="SSF81321">
    <property type="entry name" value="Family A G protein-coupled receptor-like"/>
    <property type="match status" value="1"/>
</dbReference>
<feature type="transmembrane region" description="Helical" evidence="11">
    <location>
        <begin position="234"/>
        <end position="257"/>
    </location>
</feature>
<keyword evidence="9 11" id="KW-0472">Membrane</keyword>
<dbReference type="Gene3D" id="1.20.1070.10">
    <property type="entry name" value="Rhodopsin 7-helix transmembrane proteins"/>
    <property type="match status" value="1"/>
</dbReference>
<keyword evidence="10" id="KW-0675">Receptor</keyword>
<keyword evidence="3" id="KW-0600">Photoreceptor protein</keyword>
<evidence type="ECO:0000256" key="1">
    <source>
        <dbReference type="ARBA" id="ARBA00004141"/>
    </source>
</evidence>
<evidence type="ECO:0000256" key="10">
    <source>
        <dbReference type="ARBA" id="ARBA00023170"/>
    </source>
</evidence>
<evidence type="ECO:0000313" key="12">
    <source>
        <dbReference type="EMBL" id="MCK8490978.1"/>
    </source>
</evidence>
<evidence type="ECO:0000256" key="3">
    <source>
        <dbReference type="ARBA" id="ARBA00022543"/>
    </source>
</evidence>
<keyword evidence="6" id="KW-0681">Retinal protein</keyword>
<comment type="subcellular location">
    <subcellularLocation>
        <location evidence="1">Membrane</location>
        <topology evidence="1">Multi-pass membrane protein</topology>
    </subcellularLocation>
</comment>
<keyword evidence="4" id="KW-0716">Sensory transduction</keyword>
<sequence>MKLSDTFIPTAGVVGLLPMVTYFFLVVAMYAFLGNFLFALLSRTSVSPKHKSTQALTTIIAAVAGISYFLIQSYYRDMLAELATLADADNRQTLMRESYNAIGQYRYMDWAVTTPLLLLKMVSFLRVKLHEIKRPLAIMLLADFFMILTGYIGEQQVGFDNEVLAGPKLIWGAVSTVGYIIIPFTLYKLWKQYADRALPKEQQAYRLMALTTVTFWGVYPIGYILTVFAIDTNWIHITFSIADLINKVGVGLVAYWAGRETVKYAPH</sequence>
<feature type="transmembrane region" description="Helical" evidence="11">
    <location>
        <begin position="20"/>
        <end position="41"/>
    </location>
</feature>
<dbReference type="InterPro" id="IPR018229">
    <property type="entry name" value="Rhodopsin_retinal_BS"/>
</dbReference>
<dbReference type="Pfam" id="PF01036">
    <property type="entry name" value="Bac_rhodopsin"/>
    <property type="match status" value="1"/>
</dbReference>
<evidence type="ECO:0000256" key="6">
    <source>
        <dbReference type="ARBA" id="ARBA00022925"/>
    </source>
</evidence>
<dbReference type="Proteomes" id="UP001202180">
    <property type="component" value="Unassembled WGS sequence"/>
</dbReference>
<proteinExistence type="inferred from homology"/>
<dbReference type="PANTHER" id="PTHR28286:SF2">
    <property type="entry name" value="BACTERIORHODOPSIN _OPSIN, NOPA (EUROFUNG)"/>
    <property type="match status" value="1"/>
</dbReference>
<feature type="transmembrane region" description="Helical" evidence="11">
    <location>
        <begin position="53"/>
        <end position="71"/>
    </location>
</feature>
<name>A0ABT0HFP5_9BACT</name>
<dbReference type="SMART" id="SM01021">
    <property type="entry name" value="Bac_rhodopsin"/>
    <property type="match status" value="1"/>
</dbReference>
<accession>A0ABT0HFP5</accession>
<dbReference type="RefSeq" id="WP_248475814.1">
    <property type="nucleotide sequence ID" value="NZ_JALPRF010000001.1"/>
</dbReference>
<comment type="caution">
    <text evidence="12">The sequence shown here is derived from an EMBL/GenBank/DDBJ whole genome shotgun (WGS) entry which is preliminary data.</text>
</comment>
<keyword evidence="13" id="KW-1185">Reference proteome</keyword>
<feature type="transmembrane region" description="Helical" evidence="11">
    <location>
        <begin position="136"/>
        <end position="153"/>
    </location>
</feature>
<feature type="transmembrane region" description="Helical" evidence="11">
    <location>
        <begin position="207"/>
        <end position="228"/>
    </location>
</feature>
<reference evidence="12 13" key="1">
    <citation type="submission" date="2022-04" db="EMBL/GenBank/DDBJ databases">
        <title>Spirosoma sp. strain RP8 genome sequencing and assembly.</title>
        <authorList>
            <person name="Jung Y."/>
        </authorList>
    </citation>
    <scope>NUCLEOTIDE SEQUENCE [LARGE SCALE GENOMIC DNA]</scope>
    <source>
        <strain evidence="12 13">RP8</strain>
    </source>
</reference>
<evidence type="ECO:0000256" key="8">
    <source>
        <dbReference type="ARBA" id="ARBA00022991"/>
    </source>
</evidence>
<evidence type="ECO:0000256" key="7">
    <source>
        <dbReference type="ARBA" id="ARBA00022989"/>
    </source>
</evidence>
<evidence type="ECO:0000313" key="13">
    <source>
        <dbReference type="Proteomes" id="UP001202180"/>
    </source>
</evidence>
<feature type="transmembrane region" description="Helical" evidence="11">
    <location>
        <begin position="169"/>
        <end position="187"/>
    </location>
</feature>
<evidence type="ECO:0000256" key="11">
    <source>
        <dbReference type="SAM" id="Phobius"/>
    </source>
</evidence>
<dbReference type="InterPro" id="IPR001425">
    <property type="entry name" value="Arc/bac/fun_rhodopsins"/>
</dbReference>
<dbReference type="PANTHER" id="PTHR28286">
    <property type="match status" value="1"/>
</dbReference>
<keyword evidence="7 11" id="KW-1133">Transmembrane helix</keyword>
<evidence type="ECO:0000256" key="9">
    <source>
        <dbReference type="ARBA" id="ARBA00023136"/>
    </source>
</evidence>